<gene>
    <name evidence="14" type="ordered locus">Hden_3334</name>
</gene>
<evidence type="ECO:0000313" key="15">
    <source>
        <dbReference type="Proteomes" id="UP000002033"/>
    </source>
</evidence>
<dbReference type="EMBL" id="CP002083">
    <property type="protein sequence ID" value="ADJ25127.1"/>
    <property type="molecule type" value="Genomic_DNA"/>
</dbReference>
<dbReference type="Proteomes" id="UP000002033">
    <property type="component" value="Chromosome"/>
</dbReference>
<protein>
    <submittedName>
        <fullName evidence="14">Peptidase M50</fullName>
    </submittedName>
</protein>
<keyword evidence="10" id="KW-0482">Metalloprotease</keyword>
<keyword evidence="4" id="KW-0645">Protease</keyword>
<dbReference type="Pfam" id="PF02163">
    <property type="entry name" value="Peptidase_M50"/>
    <property type="match status" value="1"/>
</dbReference>
<evidence type="ECO:0000259" key="13">
    <source>
        <dbReference type="Pfam" id="PF02163"/>
    </source>
</evidence>
<evidence type="ECO:0000256" key="6">
    <source>
        <dbReference type="ARBA" id="ARBA00022723"/>
    </source>
</evidence>
<feature type="transmembrane region" description="Helical" evidence="12">
    <location>
        <begin position="218"/>
        <end position="235"/>
    </location>
</feature>
<reference evidence="15" key="1">
    <citation type="journal article" date="2011" name="J. Bacteriol.">
        <title>Genome sequences of eight morphologically diverse alphaproteobacteria.</title>
        <authorList>
            <consortium name="US DOE Joint Genome Institute"/>
            <person name="Brown P.J."/>
            <person name="Kysela D.T."/>
            <person name="Buechlein A."/>
            <person name="Hemmerich C."/>
            <person name="Brun Y.V."/>
        </authorList>
    </citation>
    <scope>NUCLEOTIDE SEQUENCE [LARGE SCALE GENOMIC DNA]</scope>
    <source>
        <strain evidence="15">ATCC 51888 / DSM 1869 / NCIB 11706 / TK 0415</strain>
    </source>
</reference>
<evidence type="ECO:0000256" key="5">
    <source>
        <dbReference type="ARBA" id="ARBA00022692"/>
    </source>
</evidence>
<keyword evidence="8" id="KW-0862">Zinc</keyword>
<name>D8JXE6_HYPDA</name>
<dbReference type="OrthoDB" id="9781963at2"/>
<dbReference type="STRING" id="582899.Hden_3334"/>
<keyword evidence="5 12" id="KW-0812">Transmembrane</keyword>
<dbReference type="GO" id="GO:0006508">
    <property type="term" value="P:proteolysis"/>
    <property type="evidence" value="ECO:0007669"/>
    <property type="project" value="UniProtKB-KW"/>
</dbReference>
<dbReference type="GO" id="GO:0016020">
    <property type="term" value="C:membrane"/>
    <property type="evidence" value="ECO:0007669"/>
    <property type="project" value="UniProtKB-SubCell"/>
</dbReference>
<keyword evidence="6" id="KW-0479">Metal-binding</keyword>
<feature type="transmembrane region" description="Helical" evidence="12">
    <location>
        <begin position="69"/>
        <end position="89"/>
    </location>
</feature>
<sequence>MNFIDDTPRLELFRIGGIPVRIDVTFIFVPLLLLGILQQAPFAIAGPAFAAIIVGVFLSVLFHELGHAALARFFGVPVGEILVGGFYGYARMLDVPRSTLANVIILFAGPLANAAIFFALWQLLGSPEISGAGYFHFTDRPDWMSETPWLAYATVTLARVNLAMAIFNLLPAFPLDGGRIYRDVLAMFTSRAAAAKVIAGLGVIVGLWAAVTGLRIDIVLMLIGAQIAIMNWAILKRPNDAEQL</sequence>
<dbReference type="RefSeq" id="WP_013217286.1">
    <property type="nucleotide sequence ID" value="NC_014313.1"/>
</dbReference>
<comment type="cofactor">
    <cofactor evidence="1">
        <name>Zn(2+)</name>
        <dbReference type="ChEBI" id="CHEBI:29105"/>
    </cofactor>
</comment>
<evidence type="ECO:0000256" key="8">
    <source>
        <dbReference type="ARBA" id="ARBA00022833"/>
    </source>
</evidence>
<dbReference type="AlphaFoldDB" id="D8JXE6"/>
<evidence type="ECO:0000256" key="9">
    <source>
        <dbReference type="ARBA" id="ARBA00022989"/>
    </source>
</evidence>
<feature type="transmembrane region" description="Helical" evidence="12">
    <location>
        <begin position="193"/>
        <end position="212"/>
    </location>
</feature>
<comment type="similarity">
    <text evidence="3">Belongs to the peptidase M50B family.</text>
</comment>
<accession>D8JXE6</accession>
<dbReference type="GO" id="GO:0046872">
    <property type="term" value="F:metal ion binding"/>
    <property type="evidence" value="ECO:0007669"/>
    <property type="project" value="UniProtKB-KW"/>
</dbReference>
<keyword evidence="9 12" id="KW-1133">Transmembrane helix</keyword>
<evidence type="ECO:0000313" key="14">
    <source>
        <dbReference type="EMBL" id="ADJ25127.1"/>
    </source>
</evidence>
<dbReference type="InterPro" id="IPR008915">
    <property type="entry name" value="Peptidase_M50"/>
</dbReference>
<evidence type="ECO:0000256" key="11">
    <source>
        <dbReference type="ARBA" id="ARBA00023136"/>
    </source>
</evidence>
<feature type="domain" description="Peptidase M50" evidence="13">
    <location>
        <begin position="52"/>
        <end position="197"/>
    </location>
</feature>
<dbReference type="KEGG" id="hdn:Hden_3334"/>
<comment type="subcellular location">
    <subcellularLocation>
        <location evidence="2">Membrane</location>
        <topology evidence="2">Multi-pass membrane protein</topology>
    </subcellularLocation>
</comment>
<evidence type="ECO:0000256" key="4">
    <source>
        <dbReference type="ARBA" id="ARBA00022670"/>
    </source>
</evidence>
<keyword evidence="11 12" id="KW-0472">Membrane</keyword>
<feature type="transmembrane region" description="Helical" evidence="12">
    <location>
        <begin position="149"/>
        <end position="173"/>
    </location>
</feature>
<keyword evidence="7" id="KW-0378">Hydrolase</keyword>
<dbReference type="eggNOG" id="COG1994">
    <property type="taxonomic scope" value="Bacteria"/>
</dbReference>
<evidence type="ECO:0000256" key="2">
    <source>
        <dbReference type="ARBA" id="ARBA00004141"/>
    </source>
</evidence>
<dbReference type="HOGENOM" id="CLU_080388_0_0_5"/>
<feature type="transmembrane region" description="Helical" evidence="12">
    <location>
        <begin position="101"/>
        <end position="124"/>
    </location>
</feature>
<evidence type="ECO:0000256" key="10">
    <source>
        <dbReference type="ARBA" id="ARBA00023049"/>
    </source>
</evidence>
<evidence type="ECO:0000256" key="7">
    <source>
        <dbReference type="ARBA" id="ARBA00022801"/>
    </source>
</evidence>
<dbReference type="GO" id="GO:0008237">
    <property type="term" value="F:metallopeptidase activity"/>
    <property type="evidence" value="ECO:0007669"/>
    <property type="project" value="UniProtKB-KW"/>
</dbReference>
<dbReference type="PANTHER" id="PTHR39188">
    <property type="entry name" value="MEMBRANE-ASSOCIATED ZINC METALLOPROTEASE M50B"/>
    <property type="match status" value="1"/>
</dbReference>
<evidence type="ECO:0000256" key="3">
    <source>
        <dbReference type="ARBA" id="ARBA00007931"/>
    </source>
</evidence>
<evidence type="ECO:0000256" key="1">
    <source>
        <dbReference type="ARBA" id="ARBA00001947"/>
    </source>
</evidence>
<organism evidence="14 15">
    <name type="scientific">Hyphomicrobium denitrificans (strain ATCC 51888 / DSM 1869 / NCIMB 11706 / TK 0415)</name>
    <dbReference type="NCBI Taxonomy" id="582899"/>
    <lineage>
        <taxon>Bacteria</taxon>
        <taxon>Pseudomonadati</taxon>
        <taxon>Pseudomonadota</taxon>
        <taxon>Alphaproteobacteria</taxon>
        <taxon>Hyphomicrobiales</taxon>
        <taxon>Hyphomicrobiaceae</taxon>
        <taxon>Hyphomicrobium</taxon>
    </lineage>
</organism>
<evidence type="ECO:0000256" key="12">
    <source>
        <dbReference type="SAM" id="Phobius"/>
    </source>
</evidence>
<feature type="transmembrane region" description="Helical" evidence="12">
    <location>
        <begin position="12"/>
        <end position="35"/>
    </location>
</feature>
<keyword evidence="15" id="KW-1185">Reference proteome</keyword>
<proteinExistence type="inferred from homology"/>
<feature type="transmembrane region" description="Helical" evidence="12">
    <location>
        <begin position="42"/>
        <end position="63"/>
    </location>
</feature>
<dbReference type="PANTHER" id="PTHR39188:SF3">
    <property type="entry name" value="STAGE IV SPORULATION PROTEIN FB"/>
    <property type="match status" value="1"/>
</dbReference>